<protein>
    <submittedName>
        <fullName evidence="3">ATP-dependent DNA helicase PIF1</fullName>
    </submittedName>
</protein>
<gene>
    <name evidence="3" type="ORF">BpHYR1_049611</name>
</gene>
<reference evidence="3 4" key="1">
    <citation type="journal article" date="2018" name="Sci. Rep.">
        <title>Genomic signatures of local adaptation to the degree of environmental predictability in rotifers.</title>
        <authorList>
            <person name="Franch-Gras L."/>
            <person name="Hahn C."/>
            <person name="Garcia-Roger E.M."/>
            <person name="Carmona M.J."/>
            <person name="Serra M."/>
            <person name="Gomez A."/>
        </authorList>
    </citation>
    <scope>NUCLEOTIDE SEQUENCE [LARGE SCALE GENOMIC DNA]</scope>
    <source>
        <strain evidence="3">HYR1</strain>
    </source>
</reference>
<keyword evidence="3" id="KW-0378">Hydrolase</keyword>
<keyword evidence="3" id="KW-0347">Helicase</keyword>
<name>A0A3M7RU75_BRAPC</name>
<proteinExistence type="predicted"/>
<dbReference type="EMBL" id="REGN01002593">
    <property type="protein sequence ID" value="RNA27124.1"/>
    <property type="molecule type" value="Genomic_DNA"/>
</dbReference>
<sequence>TPEETLINRHLSKTRYQRNLALQIQNTVDKELYLKEFDSSKNGPLHEQQWAKKEFQNYYNNMDKLNQFYCNNCHELWPTTLSYCKQCKDDSIKYSRENDMVPTLDDLPEDIKFQFENLTMIEEMLISPIIPVMSIIRLSSGALASRGFCANFNQNLNELITELPRLPKYLPILILKKKNQLNQSKNFIVNRKRVEICLKYLCEKNIHFISNGIKMNNDLCQTLPENDIITDLKEIHDKDDQEVTPWKQDSGPVLNENFSNFEEEEICDNEFIDIFDENESNEPLQDDIIKNTINFPTMSLNTVNEFTNIAMCSLIFPKLFPTGAADPTVKSRVKEITEGLGFKHLLKCVATNSKTKKFYYPFAQHPRFKFWAYDRLRRHRSLEQCKIFMKQNPNESNLSVKDLKDLLKTGESDTFMKKMSAYSSNITGSDSYWYKRRIELQSTFEQMKPASAFFTFSYPDNHWDDLHRLIPGAPAKSDQEKRRNVLSNPHLVDWFFSYKLDEFLKTVFDNVLDCEWRWHRYEWQSRSSIHAHGAVRFKNDPNLIDLTSKVYAGRLAFKKINESNYVQQNLESHQKLLDLIIQSNHAEKKVISYTDTLITAMNTKTDFTDKSVPVPHPCSLCTNRINDECLSKDYEELINCCQRHSCRLEGYCKSSLAKNH</sequence>
<feature type="domain" description="Helitron helicase-like" evidence="1">
    <location>
        <begin position="362"/>
        <end position="533"/>
    </location>
</feature>
<dbReference type="OrthoDB" id="416437at2759"/>
<keyword evidence="3" id="KW-0547">Nucleotide-binding</keyword>
<dbReference type="InterPro" id="IPR025476">
    <property type="entry name" value="Helitron_helicase-like"/>
</dbReference>
<keyword evidence="3" id="KW-0067">ATP-binding</keyword>
<dbReference type="InterPro" id="IPR046700">
    <property type="entry name" value="DUF6570"/>
</dbReference>
<feature type="domain" description="DUF6570" evidence="2">
    <location>
        <begin position="91"/>
        <end position="208"/>
    </location>
</feature>
<accession>A0A3M7RU75</accession>
<comment type="caution">
    <text evidence="3">The sequence shown here is derived from an EMBL/GenBank/DDBJ whole genome shotgun (WGS) entry which is preliminary data.</text>
</comment>
<dbReference type="Proteomes" id="UP000276133">
    <property type="component" value="Unassembled WGS sequence"/>
</dbReference>
<dbReference type="Pfam" id="PF20209">
    <property type="entry name" value="DUF6570"/>
    <property type="match status" value="1"/>
</dbReference>
<evidence type="ECO:0000259" key="2">
    <source>
        <dbReference type="Pfam" id="PF20209"/>
    </source>
</evidence>
<organism evidence="3 4">
    <name type="scientific">Brachionus plicatilis</name>
    <name type="common">Marine rotifer</name>
    <name type="synonym">Brachionus muelleri</name>
    <dbReference type="NCBI Taxonomy" id="10195"/>
    <lineage>
        <taxon>Eukaryota</taxon>
        <taxon>Metazoa</taxon>
        <taxon>Spiralia</taxon>
        <taxon>Gnathifera</taxon>
        <taxon>Rotifera</taxon>
        <taxon>Eurotatoria</taxon>
        <taxon>Monogononta</taxon>
        <taxon>Pseudotrocha</taxon>
        <taxon>Ploima</taxon>
        <taxon>Brachionidae</taxon>
        <taxon>Brachionus</taxon>
    </lineage>
</organism>
<dbReference type="Pfam" id="PF14214">
    <property type="entry name" value="Helitron_like_N"/>
    <property type="match status" value="1"/>
</dbReference>
<evidence type="ECO:0000313" key="3">
    <source>
        <dbReference type="EMBL" id="RNA27124.1"/>
    </source>
</evidence>
<feature type="non-terminal residue" evidence="3">
    <location>
        <position position="660"/>
    </location>
</feature>
<feature type="non-terminal residue" evidence="3">
    <location>
        <position position="1"/>
    </location>
</feature>
<evidence type="ECO:0000313" key="4">
    <source>
        <dbReference type="Proteomes" id="UP000276133"/>
    </source>
</evidence>
<evidence type="ECO:0000259" key="1">
    <source>
        <dbReference type="Pfam" id="PF14214"/>
    </source>
</evidence>
<dbReference type="AlphaFoldDB" id="A0A3M7RU75"/>
<keyword evidence="4" id="KW-1185">Reference proteome</keyword>
<dbReference type="GO" id="GO:0004386">
    <property type="term" value="F:helicase activity"/>
    <property type="evidence" value="ECO:0007669"/>
    <property type="project" value="UniProtKB-KW"/>
</dbReference>